<accession>A0A166A3K2</accession>
<organism evidence="1 2">
    <name type="scientific">Exidia glandulosa HHB12029</name>
    <dbReference type="NCBI Taxonomy" id="1314781"/>
    <lineage>
        <taxon>Eukaryota</taxon>
        <taxon>Fungi</taxon>
        <taxon>Dikarya</taxon>
        <taxon>Basidiomycota</taxon>
        <taxon>Agaricomycotina</taxon>
        <taxon>Agaricomycetes</taxon>
        <taxon>Auriculariales</taxon>
        <taxon>Exidiaceae</taxon>
        <taxon>Exidia</taxon>
    </lineage>
</organism>
<dbReference type="Proteomes" id="UP000077266">
    <property type="component" value="Unassembled WGS sequence"/>
</dbReference>
<proteinExistence type="predicted"/>
<reference evidence="1 2" key="1">
    <citation type="journal article" date="2016" name="Mol. Biol. Evol.">
        <title>Comparative Genomics of Early-Diverging Mushroom-Forming Fungi Provides Insights into the Origins of Lignocellulose Decay Capabilities.</title>
        <authorList>
            <person name="Nagy L.G."/>
            <person name="Riley R."/>
            <person name="Tritt A."/>
            <person name="Adam C."/>
            <person name="Daum C."/>
            <person name="Floudas D."/>
            <person name="Sun H."/>
            <person name="Yadav J.S."/>
            <person name="Pangilinan J."/>
            <person name="Larsson K.H."/>
            <person name="Matsuura K."/>
            <person name="Barry K."/>
            <person name="Labutti K."/>
            <person name="Kuo R."/>
            <person name="Ohm R.A."/>
            <person name="Bhattacharya S.S."/>
            <person name="Shirouzu T."/>
            <person name="Yoshinaga Y."/>
            <person name="Martin F.M."/>
            <person name="Grigoriev I.V."/>
            <person name="Hibbett D.S."/>
        </authorList>
    </citation>
    <scope>NUCLEOTIDE SEQUENCE [LARGE SCALE GENOMIC DNA]</scope>
    <source>
        <strain evidence="1 2">HHB12029</strain>
    </source>
</reference>
<name>A0A166A3K2_EXIGL</name>
<protein>
    <submittedName>
        <fullName evidence="1">Uncharacterized protein</fullName>
    </submittedName>
</protein>
<dbReference type="InParanoid" id="A0A166A3K2"/>
<keyword evidence="2" id="KW-1185">Reference proteome</keyword>
<sequence length="94" mass="10674">MEIRPSWWIEGMNQLMHDDESPPVEFPYSYLPPVPASKIQAYAAELTEKCLRRGPCYECPLSITPLAFDVSLRTFAVYPFAVYPVINADMESDG</sequence>
<evidence type="ECO:0000313" key="1">
    <source>
        <dbReference type="EMBL" id="KZV88179.1"/>
    </source>
</evidence>
<evidence type="ECO:0000313" key="2">
    <source>
        <dbReference type="Proteomes" id="UP000077266"/>
    </source>
</evidence>
<dbReference type="AlphaFoldDB" id="A0A166A3K2"/>
<dbReference type="EMBL" id="KV426106">
    <property type="protein sequence ID" value="KZV88179.1"/>
    <property type="molecule type" value="Genomic_DNA"/>
</dbReference>
<gene>
    <name evidence="1" type="ORF">EXIGLDRAFT_722950</name>
</gene>